<feature type="region of interest" description="Disordered" evidence="1">
    <location>
        <begin position="396"/>
        <end position="463"/>
    </location>
</feature>
<accession>A0AAN7TBB8</accession>
<evidence type="ECO:0000313" key="3">
    <source>
        <dbReference type="Proteomes" id="UP001310890"/>
    </source>
</evidence>
<name>A0AAN7TBB8_9PEZI</name>
<feature type="compositionally biased region" description="Basic and acidic residues" evidence="1">
    <location>
        <begin position="426"/>
        <end position="438"/>
    </location>
</feature>
<reference evidence="2" key="1">
    <citation type="submission" date="2023-08" db="EMBL/GenBank/DDBJ databases">
        <title>Black Yeasts Isolated from many extreme environments.</title>
        <authorList>
            <person name="Coleine C."/>
            <person name="Stajich J.E."/>
            <person name="Selbmann L."/>
        </authorList>
    </citation>
    <scope>NUCLEOTIDE SEQUENCE</scope>
    <source>
        <strain evidence="2">CCFEE 5401</strain>
    </source>
</reference>
<feature type="region of interest" description="Disordered" evidence="1">
    <location>
        <begin position="340"/>
        <end position="383"/>
    </location>
</feature>
<protein>
    <submittedName>
        <fullName evidence="2">Uncharacterized protein</fullName>
    </submittedName>
</protein>
<evidence type="ECO:0000256" key="1">
    <source>
        <dbReference type="SAM" id="MobiDB-lite"/>
    </source>
</evidence>
<feature type="compositionally biased region" description="Basic and acidic residues" evidence="1">
    <location>
        <begin position="254"/>
        <end position="264"/>
    </location>
</feature>
<dbReference type="EMBL" id="JAVRRL010000076">
    <property type="protein sequence ID" value="KAK5108858.1"/>
    <property type="molecule type" value="Genomic_DNA"/>
</dbReference>
<feature type="compositionally biased region" description="Low complexity" evidence="1">
    <location>
        <begin position="274"/>
        <end position="286"/>
    </location>
</feature>
<gene>
    <name evidence="2" type="ORF">LTR62_007748</name>
</gene>
<dbReference type="AlphaFoldDB" id="A0AAN7TBB8"/>
<dbReference type="Proteomes" id="UP001310890">
    <property type="component" value="Unassembled WGS sequence"/>
</dbReference>
<feature type="compositionally biased region" description="Low complexity" evidence="1">
    <location>
        <begin position="301"/>
        <end position="315"/>
    </location>
</feature>
<sequence length="510" mass="56085">MTSRPSSPTSLLWSHQMKRENAYILERIRQMETENYQRDTRLREVGQEAMTLATEEIAAVAEQVKAIDPTAIKQNFVRIENDVVARLGEVQTGSEATMVKVASLEKDSEFIAAERAKAATKERSLLKRVAEVEENLTTYQLSLEQVGQRIDERKLTTIKQRLDSLANQVNKEGTQMKRMEESITALEATNAELLKANEGLAEEIKQMASARSTTKASKKRTILEAESHDDDDDASDMVQPRKRQEKSHKWIGGDADRDIIHNATEHVMPPPSSTKPGKSTSKPAPKLAKKPPPPLSKSIKKLTPAAKRQAKAAPPESQAAKTSAPSRKQLAANFSAVAAAVNTKPLKRGQATKLPQTKPASKPPPQPAPKKQNEKFFQGQADKPIIRAGKGWVEYAVTPSQESPEPSVVENPAGGRPRRSLLARQQVDRTSRRSRADKAPAAAPRRSIEQGEEEVITSPPPKTMATEAVNMEPALPAPVPPPTQLLEGRRIIQQEDNREALRLYVTGGGV</sequence>
<feature type="region of interest" description="Disordered" evidence="1">
    <location>
        <begin position="208"/>
        <end position="328"/>
    </location>
</feature>
<evidence type="ECO:0000313" key="2">
    <source>
        <dbReference type="EMBL" id="KAK5108858.1"/>
    </source>
</evidence>
<comment type="caution">
    <text evidence="2">The sequence shown here is derived from an EMBL/GenBank/DDBJ whole genome shotgun (WGS) entry which is preliminary data.</text>
</comment>
<organism evidence="2 3">
    <name type="scientific">Meristemomyces frigidus</name>
    <dbReference type="NCBI Taxonomy" id="1508187"/>
    <lineage>
        <taxon>Eukaryota</taxon>
        <taxon>Fungi</taxon>
        <taxon>Dikarya</taxon>
        <taxon>Ascomycota</taxon>
        <taxon>Pezizomycotina</taxon>
        <taxon>Dothideomycetes</taxon>
        <taxon>Dothideomycetidae</taxon>
        <taxon>Mycosphaerellales</taxon>
        <taxon>Teratosphaeriaceae</taxon>
        <taxon>Meristemomyces</taxon>
    </lineage>
</organism>
<proteinExistence type="predicted"/>